<feature type="region of interest" description="Disordered" evidence="1">
    <location>
        <begin position="1"/>
        <end position="28"/>
    </location>
</feature>
<accession>A0AAV1QRN1</accession>
<dbReference type="Proteomes" id="UP001314170">
    <property type="component" value="Unassembled WGS sequence"/>
</dbReference>
<reference evidence="2 3" key="1">
    <citation type="submission" date="2024-01" db="EMBL/GenBank/DDBJ databases">
        <authorList>
            <person name="Waweru B."/>
        </authorList>
    </citation>
    <scope>NUCLEOTIDE SEQUENCE [LARGE SCALE GENOMIC DNA]</scope>
</reference>
<evidence type="ECO:0000313" key="2">
    <source>
        <dbReference type="EMBL" id="CAK7323005.1"/>
    </source>
</evidence>
<gene>
    <name evidence="2" type="ORF">DCAF_LOCUS619</name>
</gene>
<protein>
    <submittedName>
        <fullName evidence="2">Uncharacterized protein</fullName>
    </submittedName>
</protein>
<name>A0AAV1QRN1_9ROSI</name>
<dbReference type="EMBL" id="CAWUPB010000058">
    <property type="protein sequence ID" value="CAK7323005.1"/>
    <property type="molecule type" value="Genomic_DNA"/>
</dbReference>
<evidence type="ECO:0000313" key="3">
    <source>
        <dbReference type="Proteomes" id="UP001314170"/>
    </source>
</evidence>
<proteinExistence type="predicted"/>
<evidence type="ECO:0000256" key="1">
    <source>
        <dbReference type="SAM" id="MobiDB-lite"/>
    </source>
</evidence>
<keyword evidence="3" id="KW-1185">Reference proteome</keyword>
<comment type="caution">
    <text evidence="2">The sequence shown here is derived from an EMBL/GenBank/DDBJ whole genome shotgun (WGS) entry which is preliminary data.</text>
</comment>
<sequence>MLALAAPFSPPSPPSGMVEDCSSDEDSAFEDVSLEGSTLDENYGSHLKFFKVHSLAPRVVEARNQPSVEEQIGGKMISRLGDELEENQAIIGLKSNARIRKGKVVEAGKDNIGVGLSRGAAMMAVGEDLVSRGRPG</sequence>
<organism evidence="2 3">
    <name type="scientific">Dovyalis caffra</name>
    <dbReference type="NCBI Taxonomy" id="77055"/>
    <lineage>
        <taxon>Eukaryota</taxon>
        <taxon>Viridiplantae</taxon>
        <taxon>Streptophyta</taxon>
        <taxon>Embryophyta</taxon>
        <taxon>Tracheophyta</taxon>
        <taxon>Spermatophyta</taxon>
        <taxon>Magnoliopsida</taxon>
        <taxon>eudicotyledons</taxon>
        <taxon>Gunneridae</taxon>
        <taxon>Pentapetalae</taxon>
        <taxon>rosids</taxon>
        <taxon>fabids</taxon>
        <taxon>Malpighiales</taxon>
        <taxon>Salicaceae</taxon>
        <taxon>Flacourtieae</taxon>
        <taxon>Dovyalis</taxon>
    </lineage>
</organism>
<dbReference type="AlphaFoldDB" id="A0AAV1QRN1"/>